<reference evidence="2" key="1">
    <citation type="submission" date="2021-10" db="EMBL/GenBank/DDBJ databases">
        <title>Melipona bicolor Genome sequencing and assembly.</title>
        <authorList>
            <person name="Araujo N.S."/>
            <person name="Arias M.C."/>
        </authorList>
    </citation>
    <scope>NUCLEOTIDE SEQUENCE</scope>
    <source>
        <strain evidence="2">USP_2M_L1-L4_2017</strain>
        <tissue evidence="2">Whole body</tissue>
    </source>
</reference>
<accession>A0AA40FLA7</accession>
<proteinExistence type="predicted"/>
<feature type="region of interest" description="Disordered" evidence="1">
    <location>
        <begin position="23"/>
        <end position="43"/>
    </location>
</feature>
<evidence type="ECO:0000313" key="2">
    <source>
        <dbReference type="EMBL" id="KAK1121263.1"/>
    </source>
</evidence>
<evidence type="ECO:0000256" key="1">
    <source>
        <dbReference type="SAM" id="MobiDB-lite"/>
    </source>
</evidence>
<keyword evidence="3" id="KW-1185">Reference proteome</keyword>
<dbReference type="AlphaFoldDB" id="A0AA40FLA7"/>
<name>A0AA40FLA7_9HYME</name>
<dbReference type="EMBL" id="JAHYIQ010000027">
    <property type="protein sequence ID" value="KAK1121263.1"/>
    <property type="molecule type" value="Genomic_DNA"/>
</dbReference>
<protein>
    <submittedName>
        <fullName evidence="2">Uncharacterized protein</fullName>
    </submittedName>
</protein>
<comment type="caution">
    <text evidence="2">The sequence shown here is derived from an EMBL/GenBank/DDBJ whole genome shotgun (WGS) entry which is preliminary data.</text>
</comment>
<evidence type="ECO:0000313" key="3">
    <source>
        <dbReference type="Proteomes" id="UP001177670"/>
    </source>
</evidence>
<sequence length="133" mass="14503">MGGIVPSLLDLVSQRTTYLLRTRTDSNNLSRGTHGGNLGSPSLGYGELRAQGGEQRRMCLVRGVSHAFGRVVLTPRMCSGELSLRRNPCSGELVLRHNPVFGGVGFTPRRGRPGSSKPKLSRTYTFDELLAIY</sequence>
<organism evidence="2 3">
    <name type="scientific">Melipona bicolor</name>
    <dbReference type="NCBI Taxonomy" id="60889"/>
    <lineage>
        <taxon>Eukaryota</taxon>
        <taxon>Metazoa</taxon>
        <taxon>Ecdysozoa</taxon>
        <taxon>Arthropoda</taxon>
        <taxon>Hexapoda</taxon>
        <taxon>Insecta</taxon>
        <taxon>Pterygota</taxon>
        <taxon>Neoptera</taxon>
        <taxon>Endopterygota</taxon>
        <taxon>Hymenoptera</taxon>
        <taxon>Apocrita</taxon>
        <taxon>Aculeata</taxon>
        <taxon>Apoidea</taxon>
        <taxon>Anthophila</taxon>
        <taxon>Apidae</taxon>
        <taxon>Melipona</taxon>
    </lineage>
</organism>
<dbReference type="Proteomes" id="UP001177670">
    <property type="component" value="Unassembled WGS sequence"/>
</dbReference>
<gene>
    <name evidence="2" type="ORF">K0M31_010570</name>
</gene>